<keyword evidence="1" id="KW-0694">RNA-binding</keyword>
<dbReference type="AlphaFoldDB" id="A0A0H5QLU4"/>
<protein>
    <recommendedName>
        <fullName evidence="3">Chromatin target of PRMT1 protein C-terminal domain-containing protein</fullName>
    </recommendedName>
</protein>
<evidence type="ECO:0000259" key="3">
    <source>
        <dbReference type="SMART" id="SM01218"/>
    </source>
</evidence>
<feature type="domain" description="Chromatin target of PRMT1 protein C-terminal" evidence="3">
    <location>
        <begin position="85"/>
        <end position="176"/>
    </location>
</feature>
<name>A0A0H5QLU4_9EUKA</name>
<feature type="region of interest" description="Disordered" evidence="2">
    <location>
        <begin position="18"/>
        <end position="183"/>
    </location>
</feature>
<feature type="non-terminal residue" evidence="4">
    <location>
        <position position="1"/>
    </location>
</feature>
<evidence type="ECO:0000256" key="2">
    <source>
        <dbReference type="SAM" id="MobiDB-lite"/>
    </source>
</evidence>
<feature type="compositionally biased region" description="Low complexity" evidence="2">
    <location>
        <begin position="54"/>
        <end position="72"/>
    </location>
</feature>
<evidence type="ECO:0000313" key="4">
    <source>
        <dbReference type="EMBL" id="CRZ02577.1"/>
    </source>
</evidence>
<reference evidence="4" key="1">
    <citation type="submission" date="2015-04" db="EMBL/GenBank/DDBJ databases">
        <title>The genome sequence of the plant pathogenic Rhizarian Plasmodiophora brassicae reveals insights in its biotrophic life cycle and the origin of chitin synthesis.</title>
        <authorList>
            <person name="Schwelm A."/>
            <person name="Fogelqvist J."/>
            <person name="Knaust A."/>
            <person name="Julke S."/>
            <person name="Lilja T."/>
            <person name="Dhandapani V."/>
            <person name="Bonilla-Rosso G."/>
            <person name="Karlsson M."/>
            <person name="Shevchenko A."/>
            <person name="Choi S.R."/>
            <person name="Kim H.G."/>
            <person name="Park J.Y."/>
            <person name="Lim Y.P."/>
            <person name="Ludwig-Muller J."/>
            <person name="Dixelius C."/>
        </authorList>
    </citation>
    <scope>NUCLEOTIDE SEQUENCE</scope>
    <source>
        <tissue evidence="4">Potato root galls</tissue>
    </source>
</reference>
<dbReference type="InterPro" id="IPR025715">
    <property type="entry name" value="FoP_C"/>
</dbReference>
<organism evidence="4">
    <name type="scientific">Spongospora subterranea</name>
    <dbReference type="NCBI Taxonomy" id="70186"/>
    <lineage>
        <taxon>Eukaryota</taxon>
        <taxon>Sar</taxon>
        <taxon>Rhizaria</taxon>
        <taxon>Endomyxa</taxon>
        <taxon>Phytomyxea</taxon>
        <taxon>Plasmodiophorida</taxon>
        <taxon>Plasmodiophoridae</taxon>
        <taxon>Spongospora</taxon>
    </lineage>
</organism>
<dbReference type="EMBL" id="HACM01002135">
    <property type="protein sequence ID" value="CRZ02577.1"/>
    <property type="molecule type" value="Transcribed_RNA"/>
</dbReference>
<proteinExistence type="predicted"/>
<dbReference type="Pfam" id="PF13865">
    <property type="entry name" value="FoP_duplication"/>
    <property type="match status" value="1"/>
</dbReference>
<sequence>IRRSELAFGKDCRQIQLYRQMSGRGRGRGGGARGRGRGRGGGDGPSRGRGGSRSLGRNLSLNERFSSLSSSISKKEPTFKAIINSNGGGGGRSDKFTNGRRSRATERGSAGSLRGGRGRGKGAGVRGGKTGRPRPKQVSKESLDMQLDQMMGRDPKESVRTNLDDDMDSYWNTKSSVAVQQPL</sequence>
<dbReference type="SMART" id="SM01218">
    <property type="entry name" value="FoP_duplication"/>
    <property type="match status" value="1"/>
</dbReference>
<accession>A0A0H5QLU4</accession>
<dbReference type="GO" id="GO:0003723">
    <property type="term" value="F:RNA binding"/>
    <property type="evidence" value="ECO:0007669"/>
    <property type="project" value="UniProtKB-KW"/>
</dbReference>
<feature type="compositionally biased region" description="Gly residues" evidence="2">
    <location>
        <begin position="28"/>
        <end position="53"/>
    </location>
</feature>
<evidence type="ECO:0000256" key="1">
    <source>
        <dbReference type="ARBA" id="ARBA00022884"/>
    </source>
</evidence>
<feature type="compositionally biased region" description="Basic and acidic residues" evidence="2">
    <location>
        <begin position="151"/>
        <end position="163"/>
    </location>
</feature>
<feature type="compositionally biased region" description="Polar residues" evidence="2">
    <location>
        <begin position="170"/>
        <end position="183"/>
    </location>
</feature>